<dbReference type="Proteomes" id="UP001174136">
    <property type="component" value="Unassembled WGS sequence"/>
</dbReference>
<feature type="domain" description="TFIIS N-terminal" evidence="4">
    <location>
        <begin position="39"/>
        <end position="113"/>
    </location>
</feature>
<dbReference type="PANTHER" id="PTHR46554">
    <property type="entry name" value="MEDIATOR OF RNA POLYMERASE II TRANSCRIPTION SUBUNIT 26A-RELATED"/>
    <property type="match status" value="1"/>
</dbReference>
<keyword evidence="2 3" id="KW-0539">Nucleus</keyword>
<organism evidence="5 6">
    <name type="scientific">Merluccius polli</name>
    <name type="common">Benguela hake</name>
    <name type="synonym">Merluccius cadenati</name>
    <dbReference type="NCBI Taxonomy" id="89951"/>
    <lineage>
        <taxon>Eukaryota</taxon>
        <taxon>Metazoa</taxon>
        <taxon>Chordata</taxon>
        <taxon>Craniata</taxon>
        <taxon>Vertebrata</taxon>
        <taxon>Euteleostomi</taxon>
        <taxon>Actinopterygii</taxon>
        <taxon>Neopterygii</taxon>
        <taxon>Teleostei</taxon>
        <taxon>Neoteleostei</taxon>
        <taxon>Acanthomorphata</taxon>
        <taxon>Zeiogadaria</taxon>
        <taxon>Gadariae</taxon>
        <taxon>Gadiformes</taxon>
        <taxon>Gadoidei</taxon>
        <taxon>Merlucciidae</taxon>
        <taxon>Merluccius</taxon>
    </lineage>
</organism>
<keyword evidence="5" id="KW-0648">Protein biosynthesis</keyword>
<name>A0AA47P0V7_MERPO</name>
<evidence type="ECO:0000256" key="3">
    <source>
        <dbReference type="PROSITE-ProRule" id="PRU00649"/>
    </source>
</evidence>
<comment type="caution">
    <text evidence="5">The sequence shown here is derived from an EMBL/GenBank/DDBJ whole genome shotgun (WGS) entry which is preliminary data.</text>
</comment>
<evidence type="ECO:0000259" key="4">
    <source>
        <dbReference type="PROSITE" id="PS51319"/>
    </source>
</evidence>
<reference evidence="5" key="1">
    <citation type="journal article" date="2023" name="Front. Mar. Sci.">
        <title>A new Merluccius polli reference genome to investigate the effects of global change in West African waters.</title>
        <authorList>
            <person name="Mateo J.L."/>
            <person name="Blanco-Fernandez C."/>
            <person name="Garcia-Vazquez E."/>
            <person name="Machado-Schiaffino G."/>
        </authorList>
    </citation>
    <scope>NUCLEOTIDE SEQUENCE</scope>
    <source>
        <strain evidence="5">C29</strain>
        <tissue evidence="5">Fin</tissue>
    </source>
</reference>
<sequence length="571" mass="63155">MDKFVVRLAKGQEATPAKPKGKAYKQTTIESLRRVVVIEDIRRFKSMLELPEQTKDNLLHALAELQKKMPSREVLKSTKIGHRVNKMRRHPDPEVSALATQVYTEWRTFIEENSHKPSIEVHCDKQSEALRANGRRLMADALEVKTDCSLIDNIEREVFHQSSRLVSGSYRRTVRALVFAFKHKPDVRSQLKDSRISVTQLVSSYKKAIFNAAHSDNGYDHEDDGQHTDTDEDDITGIVRLHLRDASAHADRALRLASQLVEAIAFLLRDEGHRGHFPLRVALHLVLLQVVLFPVGEVDVEGVHQHGDVLTFLYGDVAVSWAVQDGFPRYMLSRSRCGKDCTAIRMENSVLVQLMFTGTTWCKSCTHLEEERINFWKTTLTPDVGSREALARLVPVGAQNDQQLVGLGNDGGGTLAAAPAAQQGVRLAVAVVDRHRVVVALVCEAVPVLQFHEREEQFDPVPRRQCDERLEASSADVEVGLKNHQQLVGCGHRVGGRAAAAVVPQVAVGDRWAVEQGHEVKVAALVVLQLEVEEDQADHGAVGHVDGPGAVGVVAVLLRVAGAGDDARQAR</sequence>
<dbReference type="InterPro" id="IPR035441">
    <property type="entry name" value="TFIIS/LEDGF_dom_sf"/>
</dbReference>
<dbReference type="AlphaFoldDB" id="A0AA47P0V7"/>
<evidence type="ECO:0000313" key="6">
    <source>
        <dbReference type="Proteomes" id="UP001174136"/>
    </source>
</evidence>
<dbReference type="GO" id="GO:0005634">
    <property type="term" value="C:nucleus"/>
    <property type="evidence" value="ECO:0007669"/>
    <property type="project" value="UniProtKB-SubCell"/>
</dbReference>
<evidence type="ECO:0000313" key="5">
    <source>
        <dbReference type="EMBL" id="KAK0146266.1"/>
    </source>
</evidence>
<gene>
    <name evidence="5" type="primary">tceanc2</name>
    <name evidence="5" type="ORF">N1851_014424</name>
</gene>
<protein>
    <submittedName>
        <fullName evidence="5">Transcription elongation factor A N-terminal and central domain-containing protein 2</fullName>
    </submittedName>
</protein>
<dbReference type="PROSITE" id="PS51319">
    <property type="entry name" value="TFIIS_N"/>
    <property type="match status" value="1"/>
</dbReference>
<proteinExistence type="predicted"/>
<dbReference type="Pfam" id="PF08711">
    <property type="entry name" value="Med26"/>
    <property type="match status" value="1"/>
</dbReference>
<dbReference type="PANTHER" id="PTHR46554:SF2">
    <property type="entry name" value="TFIIS N-TERMINAL DOMAIN-CONTAINING PROTEIN"/>
    <property type="match status" value="1"/>
</dbReference>
<dbReference type="Gene3D" id="1.20.930.10">
    <property type="entry name" value="Conserved domain common to transcription factors TFIIS, elongin A, CRSP70"/>
    <property type="match status" value="1"/>
</dbReference>
<keyword evidence="6" id="KW-1185">Reference proteome</keyword>
<keyword evidence="5" id="KW-0251">Elongation factor</keyword>
<accession>A0AA47P0V7</accession>
<dbReference type="CDD" id="cd00183">
    <property type="entry name" value="TFIIS_I"/>
    <property type="match status" value="1"/>
</dbReference>
<dbReference type="SUPFAM" id="SSF47676">
    <property type="entry name" value="Conserved domain common to transcription factors TFIIS, elongin A, CRSP70"/>
    <property type="match status" value="1"/>
</dbReference>
<dbReference type="SMART" id="SM00509">
    <property type="entry name" value="TFS2N"/>
    <property type="match status" value="1"/>
</dbReference>
<evidence type="ECO:0000256" key="2">
    <source>
        <dbReference type="ARBA" id="ARBA00023242"/>
    </source>
</evidence>
<dbReference type="GO" id="GO:0003746">
    <property type="term" value="F:translation elongation factor activity"/>
    <property type="evidence" value="ECO:0007669"/>
    <property type="project" value="UniProtKB-KW"/>
</dbReference>
<dbReference type="EMBL" id="JAOPHQ010002596">
    <property type="protein sequence ID" value="KAK0146266.1"/>
    <property type="molecule type" value="Genomic_DNA"/>
</dbReference>
<evidence type="ECO:0000256" key="1">
    <source>
        <dbReference type="ARBA" id="ARBA00004123"/>
    </source>
</evidence>
<dbReference type="InterPro" id="IPR017923">
    <property type="entry name" value="TFIIS_N"/>
</dbReference>
<dbReference type="InterPro" id="IPR003617">
    <property type="entry name" value="TFIIS/CRSP70_N_sub"/>
</dbReference>
<comment type="subcellular location">
    <subcellularLocation>
        <location evidence="1 3">Nucleus</location>
    </subcellularLocation>
</comment>